<gene>
    <name evidence="3" type="ORF">DCC39_02695</name>
</gene>
<keyword evidence="4" id="KW-1185">Reference proteome</keyword>
<protein>
    <submittedName>
        <fullName evidence="3">Acetaldehyde dehydrogenase (Acetylating)</fullName>
    </submittedName>
</protein>
<dbReference type="Gene3D" id="3.40.605.10">
    <property type="entry name" value="Aldehyde Dehydrogenase, Chain A, domain 1"/>
    <property type="match status" value="1"/>
</dbReference>
<name>A0A2U1K6I6_9BACI</name>
<comment type="caution">
    <text evidence="3">The sequence shown here is derived from an EMBL/GenBank/DDBJ whole genome shotgun (WGS) entry which is preliminary data.</text>
</comment>
<dbReference type="Pfam" id="PF00171">
    <property type="entry name" value="Aldedh"/>
    <property type="match status" value="1"/>
</dbReference>
<dbReference type="InterPro" id="IPR016163">
    <property type="entry name" value="Ald_DH_C"/>
</dbReference>
<dbReference type="RefSeq" id="WP_116553416.1">
    <property type="nucleotide sequence ID" value="NZ_QCZG01000003.1"/>
</dbReference>
<reference evidence="3 4" key="1">
    <citation type="submission" date="2018-04" db="EMBL/GenBank/DDBJ databases">
        <title>Camelliibacillus theae gen. nov., sp. nov., isolated from Pu'er tea.</title>
        <authorList>
            <person name="Niu L."/>
        </authorList>
    </citation>
    <scope>NUCLEOTIDE SEQUENCE [LARGE SCALE GENOMIC DNA]</scope>
    <source>
        <strain evidence="3 4">T8</strain>
    </source>
</reference>
<dbReference type="AlphaFoldDB" id="A0A2U1K6I6"/>
<dbReference type="Gene3D" id="3.40.309.10">
    <property type="entry name" value="Aldehyde Dehydrogenase, Chain A, domain 2"/>
    <property type="match status" value="1"/>
</dbReference>
<dbReference type="NCBIfam" id="TIGR02518">
    <property type="entry name" value="EutH_ACDH"/>
    <property type="match status" value="1"/>
</dbReference>
<dbReference type="OrthoDB" id="9815791at2"/>
<dbReference type="InterPro" id="IPR015590">
    <property type="entry name" value="Aldehyde_DH_dom"/>
</dbReference>
<keyword evidence="1" id="KW-0560">Oxidoreductase</keyword>
<dbReference type="InterPro" id="IPR016162">
    <property type="entry name" value="Ald_DH_N"/>
</dbReference>
<evidence type="ECO:0000313" key="4">
    <source>
        <dbReference type="Proteomes" id="UP000245998"/>
    </source>
</evidence>
<sequence>MPLDHDLQSVHEMREAVKKAKEAQLTYLRFSQQEVDEIVKKVSDAAFNQSLRLAQMAVEETGMGVVEHKKIKNEVGSKSVYESIRHEKTVGIINEDSVNKVVEIAEPYGLIAGIIPTTNPTSTAIFKTLISLKTRNAIVVSPHPSAVNCTIEALKICLQAAVEAGAPEGIIGWISKPTMMATTELMQHKDISLVLATGGGGLVRAAYSSGKPAYGVGPGNVPAYIEKTAKIDRAVKMIVDSKTFDNGTICATEQSLIIDRNVKQMAVRELRNNGAYFLSEKEKELMEKIISPTPGKLNSKIVGKDAVTIADMAGISVPSQTRLLIAEETKVGKDVPFSIEKLSPIFPLYTVNDYQEAKELCLKLLNLGGRGHTLSIHTNNEQVAKEFGLEMPVSRILINTLSSIGAVGATTNLMPSMTLGCGSFGGNITSDNITARHLINIKRMAYGVKDVDIPVSSQNSNASKNLKQSEDVERIVEQVLHKINPENPVDTDVISEMVNEVIKKYQMNEI</sequence>
<evidence type="ECO:0000256" key="1">
    <source>
        <dbReference type="ARBA" id="ARBA00023002"/>
    </source>
</evidence>
<dbReference type="PANTHER" id="PTHR11699">
    <property type="entry name" value="ALDEHYDE DEHYDROGENASE-RELATED"/>
    <property type="match status" value="1"/>
</dbReference>
<evidence type="ECO:0000259" key="2">
    <source>
        <dbReference type="Pfam" id="PF00171"/>
    </source>
</evidence>
<feature type="domain" description="Aldehyde dehydrogenase" evidence="2">
    <location>
        <begin position="11"/>
        <end position="271"/>
    </location>
</feature>
<organism evidence="3 4">
    <name type="scientific">Pueribacillus theae</name>
    <dbReference type="NCBI Taxonomy" id="2171751"/>
    <lineage>
        <taxon>Bacteria</taxon>
        <taxon>Bacillati</taxon>
        <taxon>Bacillota</taxon>
        <taxon>Bacilli</taxon>
        <taxon>Bacillales</taxon>
        <taxon>Bacillaceae</taxon>
        <taxon>Pueribacillus</taxon>
    </lineage>
</organism>
<dbReference type="Proteomes" id="UP000245998">
    <property type="component" value="Unassembled WGS sequence"/>
</dbReference>
<dbReference type="GO" id="GO:0016620">
    <property type="term" value="F:oxidoreductase activity, acting on the aldehyde or oxo group of donors, NAD or NADP as acceptor"/>
    <property type="evidence" value="ECO:0007669"/>
    <property type="project" value="InterPro"/>
</dbReference>
<dbReference type="CDD" id="cd07122">
    <property type="entry name" value="ALDH_F20_ACDH"/>
    <property type="match status" value="1"/>
</dbReference>
<evidence type="ECO:0000313" key="3">
    <source>
        <dbReference type="EMBL" id="PWA13130.1"/>
    </source>
</evidence>
<accession>A0A2U1K6I6</accession>
<proteinExistence type="predicted"/>
<dbReference type="SUPFAM" id="SSF53720">
    <property type="entry name" value="ALDH-like"/>
    <property type="match status" value="1"/>
</dbReference>
<dbReference type="InterPro" id="IPR016161">
    <property type="entry name" value="Ald_DH/histidinol_DH"/>
</dbReference>
<dbReference type="InterPro" id="IPR013357">
    <property type="entry name" value="Acetaldehyde_DH_acetylating"/>
</dbReference>
<dbReference type="EMBL" id="QCZG01000003">
    <property type="protein sequence ID" value="PWA13130.1"/>
    <property type="molecule type" value="Genomic_DNA"/>
</dbReference>